<organism evidence="2 3">
    <name type="scientific">Tripterygium wilfordii</name>
    <name type="common">Thunder God vine</name>
    <dbReference type="NCBI Taxonomy" id="458696"/>
    <lineage>
        <taxon>Eukaryota</taxon>
        <taxon>Viridiplantae</taxon>
        <taxon>Streptophyta</taxon>
        <taxon>Embryophyta</taxon>
        <taxon>Tracheophyta</taxon>
        <taxon>Spermatophyta</taxon>
        <taxon>Magnoliopsida</taxon>
        <taxon>eudicotyledons</taxon>
        <taxon>Gunneridae</taxon>
        <taxon>Pentapetalae</taxon>
        <taxon>rosids</taxon>
        <taxon>fabids</taxon>
        <taxon>Celastrales</taxon>
        <taxon>Celastraceae</taxon>
        <taxon>Tripterygium</taxon>
    </lineage>
</organism>
<evidence type="ECO:0000313" key="3">
    <source>
        <dbReference type="Proteomes" id="UP000593562"/>
    </source>
</evidence>
<dbReference type="AlphaFoldDB" id="A0A7J7DFB0"/>
<proteinExistence type="predicted"/>
<dbReference type="InParanoid" id="A0A7J7DFB0"/>
<sequence>MPGKSVLGPSLEGGGLVGLVLVVFVMSNYVDMDISQKLQSRFIQISNPDSNNNSSTAQVRQILNTFIQDLEDSDKTDPPLQSIQFPSEPSYLLRLSTKMG</sequence>
<accession>A0A7J7DFB0</accession>
<keyword evidence="1" id="KW-1133">Transmembrane helix</keyword>
<keyword evidence="3" id="KW-1185">Reference proteome</keyword>
<evidence type="ECO:0000256" key="1">
    <source>
        <dbReference type="SAM" id="Phobius"/>
    </source>
</evidence>
<feature type="transmembrane region" description="Helical" evidence="1">
    <location>
        <begin position="6"/>
        <end position="30"/>
    </location>
</feature>
<comment type="caution">
    <text evidence="2">The sequence shown here is derived from an EMBL/GenBank/DDBJ whole genome shotgun (WGS) entry which is preliminary data.</text>
</comment>
<dbReference type="Proteomes" id="UP000593562">
    <property type="component" value="Unassembled WGS sequence"/>
</dbReference>
<evidence type="ECO:0000313" key="2">
    <source>
        <dbReference type="EMBL" id="KAF5744746.1"/>
    </source>
</evidence>
<dbReference type="EMBL" id="JAAARO010000007">
    <property type="protein sequence ID" value="KAF5744746.1"/>
    <property type="molecule type" value="Genomic_DNA"/>
</dbReference>
<name>A0A7J7DFB0_TRIWF</name>
<keyword evidence="1" id="KW-0472">Membrane</keyword>
<keyword evidence="1" id="KW-0812">Transmembrane</keyword>
<reference evidence="2 3" key="1">
    <citation type="journal article" date="2020" name="Nat. Commun.">
        <title>Genome of Tripterygium wilfordii and identification of cytochrome P450 involved in triptolide biosynthesis.</title>
        <authorList>
            <person name="Tu L."/>
            <person name="Su P."/>
            <person name="Zhang Z."/>
            <person name="Gao L."/>
            <person name="Wang J."/>
            <person name="Hu T."/>
            <person name="Zhou J."/>
            <person name="Zhang Y."/>
            <person name="Zhao Y."/>
            <person name="Liu Y."/>
            <person name="Song Y."/>
            <person name="Tong Y."/>
            <person name="Lu Y."/>
            <person name="Yang J."/>
            <person name="Xu C."/>
            <person name="Jia M."/>
            <person name="Peters R.J."/>
            <person name="Huang L."/>
            <person name="Gao W."/>
        </authorList>
    </citation>
    <scope>NUCLEOTIDE SEQUENCE [LARGE SCALE GENOMIC DNA]</scope>
    <source>
        <strain evidence="3">cv. XIE 37</strain>
        <tissue evidence="2">Leaf</tissue>
    </source>
</reference>
<protein>
    <submittedName>
        <fullName evidence="2">Uncharacterized protein</fullName>
    </submittedName>
</protein>
<gene>
    <name evidence="2" type="ORF">HS088_TW07G00325</name>
</gene>